<dbReference type="AlphaFoldDB" id="A0A372LDS7"/>
<name>A0A372LDS7_9BACI</name>
<comment type="caution">
    <text evidence="1">The sequence shown here is derived from an EMBL/GenBank/DDBJ whole genome shotgun (WGS) entry which is preliminary data.</text>
</comment>
<dbReference type="EMBL" id="QVTE01000057">
    <property type="protein sequence ID" value="RFU64288.1"/>
    <property type="molecule type" value="Genomic_DNA"/>
</dbReference>
<proteinExistence type="predicted"/>
<keyword evidence="2" id="KW-1185">Reference proteome</keyword>
<dbReference type="RefSeq" id="WP_117328305.1">
    <property type="nucleotide sequence ID" value="NZ_QVTE01000057.1"/>
</dbReference>
<accession>A0A372LDS7</accession>
<evidence type="ECO:0000313" key="2">
    <source>
        <dbReference type="Proteomes" id="UP000264541"/>
    </source>
</evidence>
<protein>
    <submittedName>
        <fullName evidence="1">Uncharacterized protein</fullName>
    </submittedName>
</protein>
<dbReference type="Proteomes" id="UP000264541">
    <property type="component" value="Unassembled WGS sequence"/>
</dbReference>
<reference evidence="1 2" key="1">
    <citation type="submission" date="2018-08" db="EMBL/GenBank/DDBJ databases">
        <title>Bacillus chawlae sp. nov., Bacillus glennii sp. nov., and Bacillus saganii sp. nov. Isolated from the Vehicle Assembly Building at Kennedy Space Center where the Viking Spacecraft were Assembled.</title>
        <authorList>
            <person name="Seuylemezian A."/>
            <person name="Vaishampayan P."/>
        </authorList>
    </citation>
    <scope>NUCLEOTIDE SEQUENCE [LARGE SCALE GENOMIC DNA]</scope>
    <source>
        <strain evidence="1 2">V47-23a</strain>
    </source>
</reference>
<evidence type="ECO:0000313" key="1">
    <source>
        <dbReference type="EMBL" id="RFU64288.1"/>
    </source>
</evidence>
<gene>
    <name evidence="1" type="ORF">D0469_18980</name>
</gene>
<dbReference type="OrthoDB" id="2454584at2"/>
<organism evidence="1 2">
    <name type="scientific">Peribacillus saganii</name>
    <dbReference type="NCBI Taxonomy" id="2303992"/>
    <lineage>
        <taxon>Bacteria</taxon>
        <taxon>Bacillati</taxon>
        <taxon>Bacillota</taxon>
        <taxon>Bacilli</taxon>
        <taxon>Bacillales</taxon>
        <taxon>Bacillaceae</taxon>
        <taxon>Peribacillus</taxon>
    </lineage>
</organism>
<sequence length="131" mass="15035">MDFAIIGLLVFALLLLLLSFFKKDRLSKIEEEMEQMTLTHMQDIYQLKRKIKLLEEELLIQDAPSANRKSFRPASVSVSVKKPAINEILKSQVLSLYHQGLPLEQIEKQSALSMEEILTVIEDQQTRGFSS</sequence>